<accession>A0A183E6Z4</accession>
<dbReference type="InterPro" id="IPR032675">
    <property type="entry name" value="LRR_dom_sf"/>
</dbReference>
<feature type="region of interest" description="Disordered" evidence="1">
    <location>
        <begin position="1"/>
        <end position="23"/>
    </location>
</feature>
<organism evidence="2">
    <name type="scientific">Gongylonema pulchrum</name>
    <dbReference type="NCBI Taxonomy" id="637853"/>
    <lineage>
        <taxon>Eukaryota</taxon>
        <taxon>Metazoa</taxon>
        <taxon>Ecdysozoa</taxon>
        <taxon>Nematoda</taxon>
        <taxon>Chromadorea</taxon>
        <taxon>Rhabditida</taxon>
        <taxon>Spirurina</taxon>
        <taxon>Spiruromorpha</taxon>
        <taxon>Spiruroidea</taxon>
        <taxon>Gongylonematidae</taxon>
        <taxon>Gongylonema</taxon>
    </lineage>
</organism>
<dbReference type="AlphaFoldDB" id="A0A183E6Z4"/>
<proteinExistence type="predicted"/>
<dbReference type="Gene3D" id="3.80.10.10">
    <property type="entry name" value="Ribonuclease Inhibitor"/>
    <property type="match status" value="1"/>
</dbReference>
<evidence type="ECO:0000313" key="2">
    <source>
        <dbReference type="WBParaSite" id="GPUH_0001675701-mRNA-1"/>
    </source>
</evidence>
<dbReference type="WBParaSite" id="GPUH_0001675701-mRNA-1">
    <property type="protein sequence ID" value="GPUH_0001675701-mRNA-1"/>
    <property type="gene ID" value="GPUH_0001675701"/>
</dbReference>
<name>A0A183E6Z4_9BILA</name>
<protein>
    <submittedName>
        <fullName evidence="2">NB-ARC domain-containing protein</fullName>
    </submittedName>
</protein>
<evidence type="ECO:0000256" key="1">
    <source>
        <dbReference type="SAM" id="MobiDB-lite"/>
    </source>
</evidence>
<dbReference type="SUPFAM" id="SSF52058">
    <property type="entry name" value="L domain-like"/>
    <property type="match status" value="1"/>
</dbReference>
<reference evidence="2" key="1">
    <citation type="submission" date="2016-06" db="UniProtKB">
        <authorList>
            <consortium name="WormBaseParasite"/>
        </authorList>
    </citation>
    <scope>IDENTIFICATION</scope>
</reference>
<sequence length="133" mass="14693">LFTKTASSWRKRRGGGVTATTTPASIAPATIPSTSYQQQLLTRSLDKMFEEAELSGILLLAGRKLKEFPAQLALKYEISDIISADLSDNRFVQLPVCICELSSMETLRIRSTGLRSIPCAVQLLQSLTYLDLR</sequence>